<evidence type="ECO:0000256" key="1">
    <source>
        <dbReference type="SAM" id="MobiDB-lite"/>
    </source>
</evidence>
<comment type="caution">
    <text evidence="2">The sequence shown here is derived from an EMBL/GenBank/DDBJ whole genome shotgun (WGS) entry which is preliminary data.</text>
</comment>
<name>A0ABP9QT22_9PSEU</name>
<reference evidence="3" key="1">
    <citation type="journal article" date="2019" name="Int. J. Syst. Evol. Microbiol.">
        <title>The Global Catalogue of Microorganisms (GCM) 10K type strain sequencing project: providing services to taxonomists for standard genome sequencing and annotation.</title>
        <authorList>
            <consortium name="The Broad Institute Genomics Platform"/>
            <consortium name="The Broad Institute Genome Sequencing Center for Infectious Disease"/>
            <person name="Wu L."/>
            <person name="Ma J."/>
        </authorList>
    </citation>
    <scope>NUCLEOTIDE SEQUENCE [LARGE SCALE GENOMIC DNA]</scope>
    <source>
        <strain evidence="3">JCM 18054</strain>
    </source>
</reference>
<gene>
    <name evidence="2" type="ORF">GCM10023214_40620</name>
</gene>
<protein>
    <submittedName>
        <fullName evidence="2">Uncharacterized protein</fullName>
    </submittedName>
</protein>
<keyword evidence="3" id="KW-1185">Reference proteome</keyword>
<proteinExistence type="predicted"/>
<dbReference type="EMBL" id="BAABIB010000077">
    <property type="protein sequence ID" value="GAA5167062.1"/>
    <property type="molecule type" value="Genomic_DNA"/>
</dbReference>
<evidence type="ECO:0000313" key="2">
    <source>
        <dbReference type="EMBL" id="GAA5167062.1"/>
    </source>
</evidence>
<accession>A0ABP9QT22</accession>
<dbReference type="Proteomes" id="UP001500192">
    <property type="component" value="Unassembled WGS sequence"/>
</dbReference>
<organism evidence="2 3">
    <name type="scientific">Amycolatopsis dongchuanensis</name>
    <dbReference type="NCBI Taxonomy" id="1070866"/>
    <lineage>
        <taxon>Bacteria</taxon>
        <taxon>Bacillati</taxon>
        <taxon>Actinomycetota</taxon>
        <taxon>Actinomycetes</taxon>
        <taxon>Pseudonocardiales</taxon>
        <taxon>Pseudonocardiaceae</taxon>
        <taxon>Amycolatopsis</taxon>
    </lineage>
</organism>
<evidence type="ECO:0000313" key="3">
    <source>
        <dbReference type="Proteomes" id="UP001500192"/>
    </source>
</evidence>
<sequence length="125" mass="14006">MRRVHLYEIRVSSGKHAHLTGGRTCVYPVDAAEVASRENPNPSRRLGRGDSKNEDSTCAWRESGLDPTVRAERENRLSPIAVRWELRVHVDFVARLTDDVVELPEASIHDSILPVPDVRAGVMAR</sequence>
<feature type="region of interest" description="Disordered" evidence="1">
    <location>
        <begin position="33"/>
        <end position="65"/>
    </location>
</feature>